<evidence type="ECO:0000313" key="3">
    <source>
        <dbReference type="Proteomes" id="UP000183287"/>
    </source>
</evidence>
<accession>A0A1I4R2T0</accession>
<keyword evidence="2" id="KW-0255">Endonuclease</keyword>
<dbReference type="GO" id="GO:0004519">
    <property type="term" value="F:endonuclease activity"/>
    <property type="evidence" value="ECO:0007669"/>
    <property type="project" value="UniProtKB-KW"/>
</dbReference>
<evidence type="ECO:0000259" key="1">
    <source>
        <dbReference type="Pfam" id="PF13546"/>
    </source>
</evidence>
<proteinExistence type="predicted"/>
<dbReference type="OrthoDB" id="7065199at2"/>
<name>A0A1I4R2T0_9PROT</name>
<dbReference type="InterPro" id="IPR038721">
    <property type="entry name" value="IS701-like_DDE_dom"/>
</dbReference>
<keyword evidence="3" id="KW-1185">Reference proteome</keyword>
<dbReference type="Pfam" id="PF13546">
    <property type="entry name" value="DDE_5"/>
    <property type="match status" value="1"/>
</dbReference>
<organism evidence="2 3">
    <name type="scientific">Nitrosomonas communis</name>
    <dbReference type="NCBI Taxonomy" id="44574"/>
    <lineage>
        <taxon>Bacteria</taxon>
        <taxon>Pseudomonadati</taxon>
        <taxon>Pseudomonadota</taxon>
        <taxon>Betaproteobacteria</taxon>
        <taxon>Nitrosomonadales</taxon>
        <taxon>Nitrosomonadaceae</taxon>
        <taxon>Nitrosomonas</taxon>
    </lineage>
</organism>
<sequence>MQNFTDAEKMLCMMILSGRMSIDTPTLQIARQVVMKHKLMGHEIRAFVLDDSIKARRSKKMPGISSHFDHLTERVVKGQQVLTLGYATEEVFLPLDNELYISHKNVAELKQPFRNGRSHVVKRYRDAVLLSKPEIAAKMVRRALASGFSAEHLLAEAWFGNKTTLRLTQTTDLTAIVRMNIAIVITVMAYDAPLWQMPRRAVQSSCSQAMSKHSRSTLSLQNAGY</sequence>
<protein>
    <submittedName>
        <fullName evidence="2">DDE superfamily endonuclease</fullName>
    </submittedName>
</protein>
<keyword evidence="2" id="KW-0540">Nuclease</keyword>
<keyword evidence="2" id="KW-0378">Hydrolase</keyword>
<feature type="domain" description="Transposase IS701-like DDE" evidence="1">
    <location>
        <begin position="38"/>
        <end position="180"/>
    </location>
</feature>
<reference evidence="3" key="1">
    <citation type="submission" date="2016-10" db="EMBL/GenBank/DDBJ databases">
        <authorList>
            <person name="Varghese N."/>
            <person name="Submissions S."/>
        </authorList>
    </citation>
    <scope>NUCLEOTIDE SEQUENCE [LARGE SCALE GENOMIC DNA]</scope>
    <source>
        <strain evidence="3">Nm44</strain>
    </source>
</reference>
<dbReference type="EMBL" id="FOUB01000030">
    <property type="protein sequence ID" value="SFM46577.1"/>
    <property type="molecule type" value="Genomic_DNA"/>
</dbReference>
<evidence type="ECO:0000313" key="2">
    <source>
        <dbReference type="EMBL" id="SFM46577.1"/>
    </source>
</evidence>
<gene>
    <name evidence="2" type="ORF">SAMN05421863_10302</name>
</gene>
<dbReference type="AlphaFoldDB" id="A0A1I4R2T0"/>
<dbReference type="Proteomes" id="UP000183287">
    <property type="component" value="Unassembled WGS sequence"/>
</dbReference>